<dbReference type="Proteomes" id="UP000257144">
    <property type="component" value="Unassembled WGS sequence"/>
</dbReference>
<protein>
    <recommendedName>
        <fullName evidence="3">Nucleotidyltransferase family protein</fullName>
    </recommendedName>
</protein>
<evidence type="ECO:0000313" key="1">
    <source>
        <dbReference type="EMBL" id="RDU36980.1"/>
    </source>
</evidence>
<keyword evidence="2" id="KW-1185">Reference proteome</keyword>
<dbReference type="EMBL" id="QNQT01000003">
    <property type="protein sequence ID" value="RDU36980.1"/>
    <property type="molecule type" value="Genomic_DNA"/>
</dbReference>
<comment type="caution">
    <text evidence="1">The sequence shown here is derived from an EMBL/GenBank/DDBJ whole genome shotgun (WGS) entry which is preliminary data.</text>
</comment>
<dbReference type="RefSeq" id="WP_115451808.1">
    <property type="nucleotide sequence ID" value="NZ_QNQT01000003.1"/>
</dbReference>
<evidence type="ECO:0008006" key="3">
    <source>
        <dbReference type="Google" id="ProtNLM"/>
    </source>
</evidence>
<name>A0A3D8GR64_9BACI</name>
<dbReference type="OrthoDB" id="1901124at2"/>
<dbReference type="InterPro" id="IPR009267">
    <property type="entry name" value="NTP_transf_6"/>
</dbReference>
<proteinExistence type="predicted"/>
<dbReference type="PANTHER" id="PTHR39166:SF1">
    <property type="entry name" value="BLL1166 PROTEIN"/>
    <property type="match status" value="1"/>
</dbReference>
<reference evidence="1 2" key="1">
    <citation type="submission" date="2018-07" db="EMBL/GenBank/DDBJ databases">
        <title>Bacillus sp. YLB-04 draft genome sequence.</title>
        <authorList>
            <person name="Yu L."/>
            <person name="Tang X."/>
        </authorList>
    </citation>
    <scope>NUCLEOTIDE SEQUENCE [LARGE SCALE GENOMIC DNA]</scope>
    <source>
        <strain evidence="1 2">YLB-04</strain>
    </source>
</reference>
<evidence type="ECO:0000313" key="2">
    <source>
        <dbReference type="Proteomes" id="UP000257144"/>
    </source>
</evidence>
<dbReference type="PANTHER" id="PTHR39166">
    <property type="entry name" value="BLL1166 PROTEIN"/>
    <property type="match status" value="1"/>
</dbReference>
<organism evidence="1 2">
    <name type="scientific">Neobacillus piezotolerans</name>
    <dbReference type="NCBI Taxonomy" id="2259171"/>
    <lineage>
        <taxon>Bacteria</taxon>
        <taxon>Bacillati</taxon>
        <taxon>Bacillota</taxon>
        <taxon>Bacilli</taxon>
        <taxon>Bacillales</taxon>
        <taxon>Bacillaceae</taxon>
        <taxon>Neobacillus</taxon>
    </lineage>
</organism>
<gene>
    <name evidence="1" type="ORF">DRW41_09795</name>
</gene>
<dbReference type="AlphaFoldDB" id="A0A3D8GR64"/>
<sequence length="202" mass="22954">MSGANKHEIHTEAELEQKLIEIVERNNWLQEAFGAANHLLDEYYIGAGAVNQAVWNEISGFPPQHGIGDMDIVYFNDGDLTEEGEKSIEMKLQSMLHAFPFKIDVKNEARVHLWYEKKFGYAIQPYTSLEAAIDTWPTTATAIGIRKDEKGTYRVYAPYGLGDMFGMIVRANKVQITKAIYEAKAVKWKGRWPTLTVIPWEG</sequence>
<dbReference type="Pfam" id="PF06042">
    <property type="entry name" value="NTP_transf_6"/>
    <property type="match status" value="1"/>
</dbReference>
<accession>A0A3D8GR64</accession>